<protein>
    <submittedName>
        <fullName evidence="1">Histidine phosphatase family protein</fullName>
    </submittedName>
</protein>
<evidence type="ECO:0000313" key="2">
    <source>
        <dbReference type="Proteomes" id="UP000284547"/>
    </source>
</evidence>
<dbReference type="Gene3D" id="3.40.50.1240">
    <property type="entry name" value="Phosphoglycerate mutase-like"/>
    <property type="match status" value="1"/>
</dbReference>
<dbReference type="EMBL" id="QWEY01000001">
    <property type="protein sequence ID" value="RGP39090.1"/>
    <property type="molecule type" value="Genomic_DNA"/>
</dbReference>
<dbReference type="InterPro" id="IPR013078">
    <property type="entry name" value="His_Pase_superF_clade-1"/>
</dbReference>
<dbReference type="GO" id="GO:0005737">
    <property type="term" value="C:cytoplasm"/>
    <property type="evidence" value="ECO:0007669"/>
    <property type="project" value="TreeGrafter"/>
</dbReference>
<comment type="caution">
    <text evidence="1">The sequence shown here is derived from an EMBL/GenBank/DDBJ whole genome shotgun (WGS) entry which is preliminary data.</text>
</comment>
<reference evidence="1 2" key="1">
    <citation type="submission" date="2018-08" db="EMBL/GenBank/DDBJ databases">
        <title>Flavobacterium tibetense sp. nov., isolated from a wetland YonghuCo on Tibetan Plateau.</title>
        <authorList>
            <person name="Phurbu D."/>
            <person name="Lu H."/>
            <person name="Xing P."/>
        </authorList>
    </citation>
    <scope>NUCLEOTIDE SEQUENCE [LARGE SCALE GENOMIC DNA]</scope>
    <source>
        <strain evidence="1 2">DJC</strain>
    </source>
</reference>
<name>A0A411Z7I1_9RHOB</name>
<keyword evidence="2" id="KW-1185">Reference proteome</keyword>
<dbReference type="RefSeq" id="WP_118149812.1">
    <property type="nucleotide sequence ID" value="NZ_QWEY01000001.1"/>
</dbReference>
<organism evidence="1 2">
    <name type="scientific">Pseudotabrizicola alkalilacus</name>
    <dbReference type="NCBI Taxonomy" id="2305252"/>
    <lineage>
        <taxon>Bacteria</taxon>
        <taxon>Pseudomonadati</taxon>
        <taxon>Pseudomonadota</taxon>
        <taxon>Alphaproteobacteria</taxon>
        <taxon>Rhodobacterales</taxon>
        <taxon>Paracoccaceae</taxon>
        <taxon>Pseudotabrizicola</taxon>
    </lineage>
</organism>
<gene>
    <name evidence="1" type="ORF">D1012_02990</name>
</gene>
<evidence type="ECO:0000313" key="1">
    <source>
        <dbReference type="EMBL" id="RGP39090.1"/>
    </source>
</evidence>
<dbReference type="Pfam" id="PF00300">
    <property type="entry name" value="His_Phos_1"/>
    <property type="match status" value="1"/>
</dbReference>
<proteinExistence type="predicted"/>
<dbReference type="Proteomes" id="UP000284547">
    <property type="component" value="Unassembled WGS sequence"/>
</dbReference>
<dbReference type="PANTHER" id="PTHR48100:SF1">
    <property type="entry name" value="HISTIDINE PHOSPHATASE FAMILY PROTEIN-RELATED"/>
    <property type="match status" value="1"/>
</dbReference>
<dbReference type="PANTHER" id="PTHR48100">
    <property type="entry name" value="BROAD-SPECIFICITY PHOSPHATASE YOR283W-RELATED"/>
    <property type="match status" value="1"/>
</dbReference>
<dbReference type="CDD" id="cd07067">
    <property type="entry name" value="HP_PGM_like"/>
    <property type="match status" value="1"/>
</dbReference>
<dbReference type="AlphaFoldDB" id="A0A411Z7I1"/>
<dbReference type="InterPro" id="IPR050275">
    <property type="entry name" value="PGM_Phosphatase"/>
</dbReference>
<dbReference type="InterPro" id="IPR029033">
    <property type="entry name" value="His_PPase_superfam"/>
</dbReference>
<accession>A0A411Z7I1</accession>
<dbReference type="SMART" id="SM00855">
    <property type="entry name" value="PGAM"/>
    <property type="match status" value="1"/>
</dbReference>
<dbReference type="OrthoDB" id="8347407at2"/>
<dbReference type="SUPFAM" id="SSF53254">
    <property type="entry name" value="Phosphoglycerate mutase-like"/>
    <property type="match status" value="1"/>
</dbReference>
<sequence>MTRLHLVRHGPTHAKVMVGWTDLPADLSDTAAITRLSAHLPQNAALISSDLSRAVTTADALTLPSRTRLPHDASLRELHFGTWEMQTFAQAEAADPAHIRAFWETPGTIRAPGGEGWHDITARITAALDRLPGETIVVCHFGAILAALQCRLGLTAQDVFQHKIDNLSVTELHKTSTGWQALRINHIP</sequence>
<dbReference type="GO" id="GO:0016791">
    <property type="term" value="F:phosphatase activity"/>
    <property type="evidence" value="ECO:0007669"/>
    <property type="project" value="TreeGrafter"/>
</dbReference>